<name>A0ABM1LCI0_GEKJA</name>
<sequence>MVTSARHSDAGLALPVPGGLRAAPLMAAFASSSSSSGGGARPVLDEFTAPAEKSGLLKRSCGGIERLFRVRLAVLGELGGGAWAPLGVRQPRQGERRIWLSLLGDRESVRSAKEYIKGICEPELEEREYYPKDMHCIFVGAQSLFLNCLIQDTCADISVAETGLLNIKGSAEPVVMARSHIQQLVSLFRNNENLLNGRESEVKKRFKHLVEAHADKYTMDLLILPSSLKRELLNLARAESCRAEDKTVNLTEADGAPELLPNEAPKQCARSCDFGTGQEEARNNAGTPVTELTKQMDTIFPQSPEKHFVPINGLSSLEMSVGKERQSCKRRSSESEERLPKKQFSLENNQENERKGCGTPGDVLAISLAANSSDKSEDLSPCAKEGDEISEEKEYMFLVDFFKSMGYSQHIVEKVIGEHGQLTEPLLLLKEIVKESDKSSEEEEQTVQAAQAMKGKCSPSNNQHCDLGHNSEEPKYAKHNVVSRPGAQYKTERESHSPDSENKTLLACDRSPVHKDHRSHGGLNYCSEQSRVSQKSAIESDGHVVAHDKTQGLTKDRKPKDTVLVARGTTETSRQPIQKETVVAQTCADQPAAKQDQRGWCNPLQHRARQLPPQTANLPEHSAHYPESRPGVSYGYHADPSVTGVQRFLESLKTPYKLELKNEPGRAHLKHIIIDGSNVAISHGLNKFFSCRGIAIAVEYFWKRGHRRITVFVPQWRTRRDPSVTEQHFLTQLQDIGILALTPARVVLGARIASHDDRFLLHLAERTDGVIVTNDNLREFIDESTSWREIIQRRLLQYTFVGDIFMVPDDPMGRNGPGLEIFLQDEPRVRGIPSHNGLASGKLPRPGKPHFLTQPSSSEQSANGSLSFSLFPPTPLPNTAIPPHPRSAAETSHLKEALKKIFPTSEQRAKIEEILVQHPHMRDMNALSAMVLD</sequence>
<dbReference type="PANTHER" id="PTHR12876:SF26">
    <property type="entry name" value="NEDD4-BINDING PROTEIN 1"/>
    <property type="match status" value="1"/>
</dbReference>
<dbReference type="RefSeq" id="XP_015283667.1">
    <property type="nucleotide sequence ID" value="XM_015428181.1"/>
</dbReference>
<dbReference type="Proteomes" id="UP000694871">
    <property type="component" value="Unplaced"/>
</dbReference>
<keyword evidence="4" id="KW-0540">Nuclease</keyword>
<dbReference type="CDD" id="cd18728">
    <property type="entry name" value="PIN_N4BP1-like"/>
    <property type="match status" value="1"/>
</dbReference>
<dbReference type="InterPro" id="IPR036612">
    <property type="entry name" value="KH_dom_type_1_sf"/>
</dbReference>
<feature type="region of interest" description="Disordered" evidence="11">
    <location>
        <begin position="833"/>
        <end position="866"/>
    </location>
</feature>
<dbReference type="CDD" id="cd09032">
    <property type="entry name" value="KH-I_N4BP1_like_rpt1"/>
    <property type="match status" value="1"/>
</dbReference>
<evidence type="ECO:0000256" key="9">
    <source>
        <dbReference type="ARBA" id="ARBA00038274"/>
    </source>
</evidence>
<comment type="similarity">
    <text evidence="9">Belongs to the N4BP1 family.</text>
</comment>
<evidence type="ECO:0000256" key="5">
    <source>
        <dbReference type="ARBA" id="ARBA00022801"/>
    </source>
</evidence>
<feature type="compositionally biased region" description="Polar residues" evidence="11">
    <location>
        <begin position="853"/>
        <end position="864"/>
    </location>
</feature>
<feature type="compositionally biased region" description="Basic and acidic residues" evidence="11">
    <location>
        <begin position="490"/>
        <end position="502"/>
    </location>
</feature>
<evidence type="ECO:0000256" key="10">
    <source>
        <dbReference type="ARBA" id="ARBA00039336"/>
    </source>
</evidence>
<dbReference type="Pfam" id="PF23054">
    <property type="entry name" value="UBA_N4BP1_C"/>
    <property type="match status" value="1"/>
</dbReference>
<feature type="domain" description="RNase NYN" evidence="12">
    <location>
        <begin position="669"/>
        <end position="820"/>
    </location>
</feature>
<feature type="region of interest" description="Disordered" evidence="11">
    <location>
        <begin position="320"/>
        <end position="359"/>
    </location>
</feature>
<gene>
    <name evidence="17" type="primary">N4BP1</name>
</gene>
<keyword evidence="3" id="KW-0399">Innate immunity</keyword>
<dbReference type="PANTHER" id="PTHR12876">
    <property type="entry name" value="N4BP1-RELATED"/>
    <property type="match status" value="1"/>
</dbReference>
<dbReference type="SUPFAM" id="SSF54791">
    <property type="entry name" value="Eukaryotic type KH-domain (KH-domain type I)"/>
    <property type="match status" value="1"/>
</dbReference>
<organism evidence="16 17">
    <name type="scientific">Gekko japonicus</name>
    <name type="common">Schlegel's Japanese gecko</name>
    <dbReference type="NCBI Taxonomy" id="146911"/>
    <lineage>
        <taxon>Eukaryota</taxon>
        <taxon>Metazoa</taxon>
        <taxon>Chordata</taxon>
        <taxon>Craniata</taxon>
        <taxon>Vertebrata</taxon>
        <taxon>Euteleostomi</taxon>
        <taxon>Lepidosauria</taxon>
        <taxon>Squamata</taxon>
        <taxon>Bifurcata</taxon>
        <taxon>Gekkota</taxon>
        <taxon>Gekkonidae</taxon>
        <taxon>Gekkoninae</taxon>
        <taxon>Gekko</taxon>
    </lineage>
</organism>
<comment type="subcellular location">
    <subcellularLocation>
        <location evidence="1">Nucleus</location>
        <location evidence="1">PML body</location>
    </subcellularLocation>
    <subcellularLocation>
        <location evidence="2">Nucleus</location>
        <location evidence="2">Nucleolus</location>
    </subcellularLocation>
</comment>
<feature type="region of interest" description="Disordered" evidence="11">
    <location>
        <begin position="483"/>
        <end position="504"/>
    </location>
</feature>
<evidence type="ECO:0000259" key="12">
    <source>
        <dbReference type="Pfam" id="PF11977"/>
    </source>
</evidence>
<evidence type="ECO:0000256" key="11">
    <source>
        <dbReference type="SAM" id="MobiDB-lite"/>
    </source>
</evidence>
<keyword evidence="16" id="KW-1185">Reference proteome</keyword>
<keyword evidence="5" id="KW-0378">Hydrolase</keyword>
<evidence type="ECO:0000259" key="15">
    <source>
        <dbReference type="Pfam" id="PF23054"/>
    </source>
</evidence>
<dbReference type="Pfam" id="PF11977">
    <property type="entry name" value="RNase_Zc3h12a"/>
    <property type="match status" value="1"/>
</dbReference>
<dbReference type="InterPro" id="IPR056578">
    <property type="entry name" value="UBA_N4BP1_C"/>
</dbReference>
<accession>A0ABM1LCI0</accession>
<dbReference type="InterPro" id="IPR056630">
    <property type="entry name" value="KH_N4BP1_2nd"/>
</dbReference>
<evidence type="ECO:0000259" key="14">
    <source>
        <dbReference type="Pfam" id="PF23052"/>
    </source>
</evidence>
<evidence type="ECO:0000256" key="8">
    <source>
        <dbReference type="ARBA" id="ARBA00023242"/>
    </source>
</evidence>
<proteinExistence type="inferred from homology"/>
<feature type="domain" description="N4BP1 C-terminal UBA" evidence="15">
    <location>
        <begin position="885"/>
        <end position="933"/>
    </location>
</feature>
<dbReference type="Pfam" id="PF23050">
    <property type="entry name" value="KH_N4BP1_1st"/>
    <property type="match status" value="1"/>
</dbReference>
<dbReference type="Pfam" id="PF23052">
    <property type="entry name" value="KH_N4BP1_2nd"/>
    <property type="match status" value="1"/>
</dbReference>
<dbReference type="Gene3D" id="3.40.50.11980">
    <property type="match status" value="1"/>
</dbReference>
<keyword evidence="7" id="KW-0694">RNA-binding</keyword>
<dbReference type="InterPro" id="IPR056629">
    <property type="entry name" value="KH_N4BP1_1st"/>
</dbReference>
<evidence type="ECO:0000256" key="4">
    <source>
        <dbReference type="ARBA" id="ARBA00022722"/>
    </source>
</evidence>
<evidence type="ECO:0000313" key="17">
    <source>
        <dbReference type="RefSeq" id="XP_015283667.1"/>
    </source>
</evidence>
<feature type="domain" description="N4BP1 second type I KH-domain" evidence="14">
    <location>
        <begin position="122"/>
        <end position="237"/>
    </location>
</feature>
<evidence type="ECO:0000259" key="13">
    <source>
        <dbReference type="Pfam" id="PF23050"/>
    </source>
</evidence>
<dbReference type="GeneID" id="107124685"/>
<reference evidence="17" key="1">
    <citation type="submission" date="2025-08" db="UniProtKB">
        <authorList>
            <consortium name="RefSeq"/>
        </authorList>
    </citation>
    <scope>IDENTIFICATION</scope>
</reference>
<feature type="compositionally biased region" description="Basic and acidic residues" evidence="11">
    <location>
        <begin position="321"/>
        <end position="340"/>
    </location>
</feature>
<dbReference type="InterPro" id="IPR021869">
    <property type="entry name" value="RNase_Zc3h12_NYN"/>
</dbReference>
<keyword evidence="6" id="KW-0391">Immunity</keyword>
<feature type="domain" description="N4BP1 first type I KH-domain" evidence="13">
    <location>
        <begin position="45"/>
        <end position="121"/>
    </location>
</feature>
<evidence type="ECO:0000256" key="7">
    <source>
        <dbReference type="ARBA" id="ARBA00022884"/>
    </source>
</evidence>
<protein>
    <recommendedName>
        <fullName evidence="10">NEDD4-binding protein 1</fullName>
    </recommendedName>
</protein>
<evidence type="ECO:0000256" key="3">
    <source>
        <dbReference type="ARBA" id="ARBA00022588"/>
    </source>
</evidence>
<evidence type="ECO:0000256" key="2">
    <source>
        <dbReference type="ARBA" id="ARBA00004604"/>
    </source>
</evidence>
<evidence type="ECO:0000256" key="6">
    <source>
        <dbReference type="ARBA" id="ARBA00022859"/>
    </source>
</evidence>
<evidence type="ECO:0000256" key="1">
    <source>
        <dbReference type="ARBA" id="ARBA00004322"/>
    </source>
</evidence>
<dbReference type="InterPro" id="IPR051101">
    <property type="entry name" value="ZC3H12/N4BP1_RNase_Reg"/>
</dbReference>
<keyword evidence="8" id="KW-0539">Nucleus</keyword>
<evidence type="ECO:0000313" key="16">
    <source>
        <dbReference type="Proteomes" id="UP000694871"/>
    </source>
</evidence>